<keyword evidence="2 6" id="KW-0812">Transmembrane</keyword>
<reference evidence="7 8" key="1">
    <citation type="submission" date="2018-02" db="EMBL/GenBank/DDBJ databases">
        <title>Genomic Encyclopedia of Archaeal and Bacterial Type Strains, Phase II (KMG-II): from individual species to whole genera.</title>
        <authorList>
            <person name="Goeker M."/>
        </authorList>
    </citation>
    <scope>NUCLEOTIDE SEQUENCE [LARGE SCALE GENOMIC DNA]</scope>
    <source>
        <strain evidence="7 8">DSM 3808</strain>
    </source>
</reference>
<dbReference type="GO" id="GO:0005886">
    <property type="term" value="C:plasma membrane"/>
    <property type="evidence" value="ECO:0007669"/>
    <property type="project" value="TreeGrafter"/>
</dbReference>
<evidence type="ECO:0000256" key="1">
    <source>
        <dbReference type="ARBA" id="ARBA00004141"/>
    </source>
</evidence>
<comment type="similarity">
    <text evidence="5">Belongs to the FNT transporter (TC 1.A.16) family.</text>
</comment>
<dbReference type="OrthoDB" id="9786493at2"/>
<evidence type="ECO:0000256" key="3">
    <source>
        <dbReference type="ARBA" id="ARBA00022989"/>
    </source>
</evidence>
<feature type="transmembrane region" description="Helical" evidence="6">
    <location>
        <begin position="107"/>
        <end position="127"/>
    </location>
</feature>
<dbReference type="Gene3D" id="1.20.1080.10">
    <property type="entry name" value="Glycerol uptake facilitator protein"/>
    <property type="match status" value="1"/>
</dbReference>
<keyword evidence="3 6" id="KW-1133">Transmembrane helix</keyword>
<protein>
    <submittedName>
        <fullName evidence="7">Nitrite transporter NirC</fullName>
    </submittedName>
</protein>
<evidence type="ECO:0000256" key="6">
    <source>
        <dbReference type="SAM" id="Phobius"/>
    </source>
</evidence>
<comment type="subcellular location">
    <subcellularLocation>
        <location evidence="1">Membrane</location>
        <topology evidence="1">Multi-pass membrane protein</topology>
    </subcellularLocation>
</comment>
<evidence type="ECO:0000313" key="8">
    <source>
        <dbReference type="Proteomes" id="UP000237749"/>
    </source>
</evidence>
<proteinExistence type="inferred from homology"/>
<keyword evidence="8" id="KW-1185">Reference proteome</keyword>
<feature type="transmembrane region" description="Helical" evidence="6">
    <location>
        <begin position="229"/>
        <end position="251"/>
    </location>
</feature>
<gene>
    <name evidence="7" type="ORF">BXY41_101348</name>
</gene>
<evidence type="ECO:0000256" key="5">
    <source>
        <dbReference type="ARBA" id="ARBA00049660"/>
    </source>
</evidence>
<accession>A0A2S6HYP7</accession>
<dbReference type="Pfam" id="PF01226">
    <property type="entry name" value="Form_Nir_trans"/>
    <property type="match status" value="1"/>
</dbReference>
<dbReference type="EMBL" id="PTJA01000001">
    <property type="protein sequence ID" value="PPK83285.1"/>
    <property type="molecule type" value="Genomic_DNA"/>
</dbReference>
<feature type="transmembrane region" description="Helical" evidence="6">
    <location>
        <begin position="186"/>
        <end position="214"/>
    </location>
</feature>
<dbReference type="InterPro" id="IPR024002">
    <property type="entry name" value="For/NO2_transpt_CS"/>
</dbReference>
<dbReference type="PANTHER" id="PTHR30520:SF8">
    <property type="entry name" value="NITRITE TRANSPORTER NIRC"/>
    <property type="match status" value="1"/>
</dbReference>
<organism evidence="7 8">
    <name type="scientific">Lacrimispora xylanisolvens</name>
    <dbReference type="NCBI Taxonomy" id="384636"/>
    <lineage>
        <taxon>Bacteria</taxon>
        <taxon>Bacillati</taxon>
        <taxon>Bacillota</taxon>
        <taxon>Clostridia</taxon>
        <taxon>Lachnospirales</taxon>
        <taxon>Lachnospiraceae</taxon>
        <taxon>Lacrimispora</taxon>
    </lineage>
</organism>
<keyword evidence="4 6" id="KW-0472">Membrane</keyword>
<dbReference type="InterPro" id="IPR000292">
    <property type="entry name" value="For/NO2_transpt"/>
</dbReference>
<dbReference type="InterPro" id="IPR023271">
    <property type="entry name" value="Aquaporin-like"/>
</dbReference>
<feature type="transmembrane region" description="Helical" evidence="6">
    <location>
        <begin position="27"/>
        <end position="50"/>
    </location>
</feature>
<dbReference type="PROSITE" id="PS01006">
    <property type="entry name" value="FORMATE_NITRITE_TP_2"/>
    <property type="match status" value="1"/>
</dbReference>
<dbReference type="GO" id="GO:0015499">
    <property type="term" value="F:formate transmembrane transporter activity"/>
    <property type="evidence" value="ECO:0007669"/>
    <property type="project" value="TreeGrafter"/>
</dbReference>
<dbReference type="Proteomes" id="UP000237749">
    <property type="component" value="Unassembled WGS sequence"/>
</dbReference>
<name>A0A2S6HYP7_9FIRM</name>
<feature type="transmembrane region" description="Helical" evidence="6">
    <location>
        <begin position="155"/>
        <end position="174"/>
    </location>
</feature>
<dbReference type="PANTHER" id="PTHR30520">
    <property type="entry name" value="FORMATE TRANSPORTER-RELATED"/>
    <property type="match status" value="1"/>
</dbReference>
<evidence type="ECO:0000313" key="7">
    <source>
        <dbReference type="EMBL" id="PPK83285.1"/>
    </source>
</evidence>
<comment type="caution">
    <text evidence="7">The sequence shown here is derived from an EMBL/GenBank/DDBJ whole genome shotgun (WGS) entry which is preliminary data.</text>
</comment>
<evidence type="ECO:0000256" key="4">
    <source>
        <dbReference type="ARBA" id="ARBA00023136"/>
    </source>
</evidence>
<evidence type="ECO:0000256" key="2">
    <source>
        <dbReference type="ARBA" id="ARBA00022692"/>
    </source>
</evidence>
<dbReference type="RefSeq" id="WP_104433932.1">
    <property type="nucleotide sequence ID" value="NZ_PTJA01000001.1"/>
</dbReference>
<feature type="transmembrane region" description="Helical" evidence="6">
    <location>
        <begin position="62"/>
        <end position="95"/>
    </location>
</feature>
<sequence>MYADEIKKVAESAQNKSDFLNGNLSKYMVLAMMSGFFIIIGVALSFSVAAITQVEGKFYGKIAIGLTFWVALGLLAFAGGELFTGNCFVFTVGCLERTVSLKKAAKLLLINYIGNLLGCVVLSFIYVQSKAMIGISDVYIEKTAISKLGIPWGQLFFRAVLCNFVVCLAIWLCYKMKEESAKLIMMLFCVLAFSASGFEHSIANMGIFSIALMLPHEAGLTVLAVIKNILIVTVGNMVGGSLLLAVPYWYASKSKSVG</sequence>
<dbReference type="AlphaFoldDB" id="A0A2S6HYP7"/>